<gene>
    <name evidence="4" type="ORF">P0M35_10400</name>
</gene>
<dbReference type="InterPro" id="IPR000297">
    <property type="entry name" value="PPIase_PpiC"/>
</dbReference>
<dbReference type="PROSITE" id="PS50198">
    <property type="entry name" value="PPIC_PPIASE_2"/>
    <property type="match status" value="2"/>
</dbReference>
<dbReference type="EC" id="5.2.1.8" evidence="4"/>
<keyword evidence="5" id="KW-1185">Reference proteome</keyword>
<reference evidence="4" key="1">
    <citation type="submission" date="2023-03" db="EMBL/GenBank/DDBJ databases">
        <title>Stygiobacter electus gen. nov., sp. nov., facultatively anaerobic thermotolerant bacterium of the class Ignavibacteria from a well of Yessentuki mineral water deposit.</title>
        <authorList>
            <person name="Podosokorskaya O.A."/>
            <person name="Elcheninov A.G."/>
            <person name="Petrova N.F."/>
            <person name="Zavarzina D.G."/>
            <person name="Kublanov I.V."/>
            <person name="Merkel A.Y."/>
        </authorList>
    </citation>
    <scope>NUCLEOTIDE SEQUENCE</scope>
    <source>
        <strain evidence="4">09-Me</strain>
    </source>
</reference>
<keyword evidence="1" id="KW-0697">Rotamase</keyword>
<evidence type="ECO:0000313" key="4">
    <source>
        <dbReference type="EMBL" id="MDF1612562.1"/>
    </source>
</evidence>
<dbReference type="RefSeq" id="WP_321536333.1">
    <property type="nucleotide sequence ID" value="NZ_JARGDL010000015.1"/>
</dbReference>
<keyword evidence="1 4" id="KW-0413">Isomerase</keyword>
<dbReference type="GO" id="GO:0003755">
    <property type="term" value="F:peptidyl-prolyl cis-trans isomerase activity"/>
    <property type="evidence" value="ECO:0007669"/>
    <property type="project" value="UniProtKB-KW"/>
</dbReference>
<dbReference type="EMBL" id="JARGDL010000015">
    <property type="protein sequence ID" value="MDF1612562.1"/>
    <property type="molecule type" value="Genomic_DNA"/>
</dbReference>
<protein>
    <submittedName>
        <fullName evidence="4">Peptidylprolyl isomerase</fullName>
        <ecNumber evidence="4">5.2.1.8</ecNumber>
    </submittedName>
</protein>
<evidence type="ECO:0000256" key="2">
    <source>
        <dbReference type="SAM" id="SignalP"/>
    </source>
</evidence>
<accession>A0AAE3P2F7</accession>
<dbReference type="AlphaFoldDB" id="A0AAE3P2F7"/>
<dbReference type="PANTHER" id="PTHR47245">
    <property type="entry name" value="PEPTIDYLPROLYL ISOMERASE"/>
    <property type="match status" value="1"/>
</dbReference>
<organism evidence="4 5">
    <name type="scientific">Stygiobacter electus</name>
    <dbReference type="NCBI Taxonomy" id="3032292"/>
    <lineage>
        <taxon>Bacteria</taxon>
        <taxon>Pseudomonadati</taxon>
        <taxon>Ignavibacteriota</taxon>
        <taxon>Ignavibacteria</taxon>
        <taxon>Ignavibacteriales</taxon>
        <taxon>Melioribacteraceae</taxon>
        <taxon>Stygiobacter</taxon>
    </lineage>
</organism>
<dbReference type="InterPro" id="IPR027304">
    <property type="entry name" value="Trigger_fact/SurA_dom_sf"/>
</dbReference>
<feature type="domain" description="PpiC" evidence="3">
    <location>
        <begin position="130"/>
        <end position="220"/>
    </location>
</feature>
<evidence type="ECO:0000256" key="1">
    <source>
        <dbReference type="PROSITE-ProRule" id="PRU00278"/>
    </source>
</evidence>
<feature type="signal peptide" evidence="2">
    <location>
        <begin position="1"/>
        <end position="19"/>
    </location>
</feature>
<dbReference type="Proteomes" id="UP001221302">
    <property type="component" value="Unassembled WGS sequence"/>
</dbReference>
<dbReference type="InterPro" id="IPR050245">
    <property type="entry name" value="PrsA_foldase"/>
</dbReference>
<dbReference type="SUPFAM" id="SSF54534">
    <property type="entry name" value="FKBP-like"/>
    <property type="match status" value="2"/>
</dbReference>
<proteinExistence type="predicted"/>
<keyword evidence="2" id="KW-0732">Signal</keyword>
<comment type="caution">
    <text evidence="4">The sequence shown here is derived from an EMBL/GenBank/DDBJ whole genome shotgun (WGS) entry which is preliminary data.</text>
</comment>
<dbReference type="SUPFAM" id="SSF109998">
    <property type="entry name" value="Triger factor/SurA peptide-binding domain-like"/>
    <property type="match status" value="1"/>
</dbReference>
<dbReference type="Pfam" id="PF00639">
    <property type="entry name" value="Rotamase"/>
    <property type="match status" value="2"/>
</dbReference>
<evidence type="ECO:0000259" key="3">
    <source>
        <dbReference type="PROSITE" id="PS50198"/>
    </source>
</evidence>
<name>A0AAE3P2F7_9BACT</name>
<evidence type="ECO:0000313" key="5">
    <source>
        <dbReference type="Proteomes" id="UP001221302"/>
    </source>
</evidence>
<dbReference type="Gene3D" id="3.10.50.40">
    <property type="match status" value="2"/>
</dbReference>
<sequence length="549" mass="63629">MCSKFTILFVLLTFANLNAKENFDKNEVLASVGKKIITVGEFLTRYSDYIISSGIKDNIVTRRSILNNMINEILLYDYDNNSSIFNNPEYKRELEWARKQTILAFLKDQEIYAKLTATDAELRDAFFKTNMKISARHLFAETEEEAENLYQLLQTGADFNQLAKQVFTDSTLQNNGGYLGFFTWGDMDPAFEDAAFNMKEGEISKPIKTKFGYSIIKVEKKVANPIITEDEFLRKKKHVERIVKMRKMGYEEEKFLNKVFDSRKLKINDDAINFIFENLSSVNQIEKKQSPKFPFVVKYGNKNYSLTEIQQRINELPAFHKRKITSPQNLKAIVKGLVLQDVLYSLAIKKGYDKNPQVEKTISNYNNNIFLRYKREEIANAKIFPDSLIHKFYTDNPQYFMNENEINIQEIIVNRKELADSLINQIKSGNDFGSLAKKFSLREWSAKNNGVIGLSEISKFGGLKDTLWKSEIGTILGPIKIQQMFGIFKVLEKKNAEVKKFEEVKNLADRLLKKEKSKPIMEEYIDKLRKKTSVVWNDKLLGSLELPKN</sequence>
<feature type="domain" description="PpiC" evidence="3">
    <location>
        <begin position="403"/>
        <end position="492"/>
    </location>
</feature>
<feature type="chain" id="PRO_5042249489" evidence="2">
    <location>
        <begin position="20"/>
        <end position="549"/>
    </location>
</feature>
<dbReference type="InterPro" id="IPR046357">
    <property type="entry name" value="PPIase_dom_sf"/>
</dbReference>
<dbReference type="PANTHER" id="PTHR47245:SF2">
    <property type="entry name" value="PEPTIDYL-PROLYL CIS-TRANS ISOMERASE HP_0175-RELATED"/>
    <property type="match status" value="1"/>
</dbReference>